<comment type="caution">
    <text evidence="15">The sequence shown here is derived from an EMBL/GenBank/DDBJ whole genome shotgun (WGS) entry which is preliminary data.</text>
</comment>
<evidence type="ECO:0000256" key="2">
    <source>
        <dbReference type="ARBA" id="ARBA00003365"/>
    </source>
</evidence>
<evidence type="ECO:0000256" key="12">
    <source>
        <dbReference type="ARBA" id="ARBA00023239"/>
    </source>
</evidence>
<dbReference type="InterPro" id="IPR036052">
    <property type="entry name" value="TrpB-like_PALP_sf"/>
</dbReference>
<keyword evidence="12" id="KW-0456">Lyase</keyword>
<dbReference type="PROSITE" id="PS00167">
    <property type="entry name" value="TRP_SYNTHASE_ALPHA"/>
    <property type="match status" value="1"/>
</dbReference>
<dbReference type="HAMAP" id="MF_00133">
    <property type="entry name" value="Trp_synth_beta"/>
    <property type="match status" value="1"/>
</dbReference>
<dbReference type="GO" id="GO:0005737">
    <property type="term" value="C:cytoplasm"/>
    <property type="evidence" value="ECO:0007669"/>
    <property type="project" value="TreeGrafter"/>
</dbReference>
<dbReference type="Gene3D" id="3.20.20.70">
    <property type="entry name" value="Aldolase class I"/>
    <property type="match status" value="1"/>
</dbReference>
<dbReference type="SUPFAM" id="SSF51366">
    <property type="entry name" value="Ribulose-phoshate binding barrel"/>
    <property type="match status" value="1"/>
</dbReference>
<dbReference type="CDD" id="cd06446">
    <property type="entry name" value="Trp-synth_B"/>
    <property type="match status" value="1"/>
</dbReference>
<dbReference type="FunFam" id="3.40.50.1100:FF:000004">
    <property type="entry name" value="Tryptophan synthase beta chain"/>
    <property type="match status" value="1"/>
</dbReference>
<dbReference type="InterPro" id="IPR018204">
    <property type="entry name" value="Trp_synthase_alpha_AS"/>
</dbReference>
<dbReference type="HAMAP" id="MF_00131">
    <property type="entry name" value="Trp_synth_alpha"/>
    <property type="match status" value="1"/>
</dbReference>
<evidence type="ECO:0000256" key="5">
    <source>
        <dbReference type="ARBA" id="ARBA00006095"/>
    </source>
</evidence>
<dbReference type="OMA" id="VDTARHS"/>
<evidence type="ECO:0000256" key="6">
    <source>
        <dbReference type="ARBA" id="ARBA00012043"/>
    </source>
</evidence>
<keyword evidence="11" id="KW-0057">Aromatic amino acid biosynthesis</keyword>
<dbReference type="NCBIfam" id="TIGR00262">
    <property type="entry name" value="trpA"/>
    <property type="match status" value="1"/>
</dbReference>
<proteinExistence type="inferred from homology"/>
<dbReference type="NCBIfam" id="TIGR00263">
    <property type="entry name" value="trpB"/>
    <property type="match status" value="1"/>
</dbReference>
<dbReference type="GO" id="GO:0004834">
    <property type="term" value="F:tryptophan synthase activity"/>
    <property type="evidence" value="ECO:0007669"/>
    <property type="project" value="UniProtKB-EC"/>
</dbReference>
<comment type="catalytic activity">
    <reaction evidence="13">
        <text>(1S,2R)-1-C-(indol-3-yl)glycerol 3-phosphate + L-serine = D-glyceraldehyde 3-phosphate + L-tryptophan + H2O</text>
        <dbReference type="Rhea" id="RHEA:10532"/>
        <dbReference type="ChEBI" id="CHEBI:15377"/>
        <dbReference type="ChEBI" id="CHEBI:33384"/>
        <dbReference type="ChEBI" id="CHEBI:57912"/>
        <dbReference type="ChEBI" id="CHEBI:58866"/>
        <dbReference type="ChEBI" id="CHEBI:59776"/>
        <dbReference type="EC" id="4.2.1.20"/>
    </reaction>
</comment>
<dbReference type="CDD" id="cd04724">
    <property type="entry name" value="Tryptophan_synthase_alpha"/>
    <property type="match status" value="1"/>
</dbReference>
<evidence type="ECO:0000256" key="11">
    <source>
        <dbReference type="ARBA" id="ARBA00023141"/>
    </source>
</evidence>
<dbReference type="EC" id="4.2.1.20" evidence="6"/>
<dbReference type="PANTHER" id="PTHR48077:SF3">
    <property type="entry name" value="TRYPTOPHAN SYNTHASE"/>
    <property type="match status" value="1"/>
</dbReference>
<dbReference type="Gene3D" id="3.40.50.1100">
    <property type="match status" value="2"/>
</dbReference>
<comment type="function">
    <text evidence="2">The alpha subunit is responsible for the aldol cleavage of indoleglycerol phosphate to indole and glyceraldehyde 3-phosphate.</text>
</comment>
<keyword evidence="9" id="KW-0822">Tryptophan biosynthesis</keyword>
<comment type="cofactor">
    <cofactor evidence="1">
        <name>pyridoxal 5'-phosphate</name>
        <dbReference type="ChEBI" id="CHEBI:597326"/>
    </cofactor>
</comment>
<dbReference type="Proteomes" id="UP000751190">
    <property type="component" value="Unassembled WGS sequence"/>
</dbReference>
<dbReference type="InterPro" id="IPR001926">
    <property type="entry name" value="TrpB-like_PALP"/>
</dbReference>
<keyword evidence="8" id="KW-0028">Amino-acid biosynthesis</keyword>
<dbReference type="Pfam" id="PF00291">
    <property type="entry name" value="PALP"/>
    <property type="match status" value="1"/>
</dbReference>
<evidence type="ECO:0000256" key="3">
    <source>
        <dbReference type="ARBA" id="ARBA00004733"/>
    </source>
</evidence>
<sequence length="705" mass="74731">MAPLRLREAFDKHKGTGRPGFVAFVTAGYPSMEATVPLLLGLQDGGADVIELGVPFTDPMADGATIQRANEVALAHAPPVTLADCIGFVKKARAAGLTTPVVLMGYYNPLLAYGSAALMKDCADAGVDGFIVVDLPPEEGAPFVAECRKHKLCFVPLVTPASTDERIAQLATVADGFLYCVSLTGVTGARAELPKELPQFIKRVRANSNVPLAVGFGIATRAHVAEIATFADGVVVGSAVCKAVENVKDVADIRPTLAAFVQSLLPDSAQTATAKAARPGAENEEGALAQQNAKIDESVKAAAHFGEFGGRYIPETLVEAHRELEEAYDKAKKDPAFHAEVAEYRARYIGGPTPMYHAKRLSAEMGGAQIWLKREELAHTGAHKINNAVGQALLAKRLGKKRIIAETGAGQHGVATATVCALLGIECVVYMGAEDVRRQSLNVFRMKVLGATVHAVESGSKTLKDAINEAMRDWVTNVSTTHYLIGSAIGPHPFPTIVRDFQSVIGLEAREQIQRDTGKLPDVVVACVGGGSNAIGMFHAFVPDTAVKLVGVEAGGDGVGTARHSATLALGTPGVLHGTRTYLLQNKVGQITETHSISAGLDYPGVGPEHAFLKDSMRAEYVAVTDKEALEGFKALCRTEGIIPALEPSHALYHAMQLAKGMRPEQVVLINLCGRGDKDMHTVAHAMGVTLRDNMADKQVNNYIP</sequence>
<keyword evidence="10" id="KW-0663">Pyridoxal phosphate</keyword>
<evidence type="ECO:0000256" key="10">
    <source>
        <dbReference type="ARBA" id="ARBA00022898"/>
    </source>
</evidence>
<dbReference type="PROSITE" id="PS00168">
    <property type="entry name" value="TRP_SYNTHASE_BETA"/>
    <property type="match status" value="1"/>
</dbReference>
<comment type="similarity">
    <text evidence="5">In the N-terminal section; belongs to the TrpA family.</text>
</comment>
<keyword evidence="16" id="KW-1185">Reference proteome</keyword>
<dbReference type="InterPro" id="IPR002028">
    <property type="entry name" value="Trp_synthase_suA"/>
</dbReference>
<evidence type="ECO:0000313" key="15">
    <source>
        <dbReference type="EMBL" id="KAG8469741.1"/>
    </source>
</evidence>
<evidence type="ECO:0000313" key="16">
    <source>
        <dbReference type="Proteomes" id="UP000751190"/>
    </source>
</evidence>
<evidence type="ECO:0000256" key="9">
    <source>
        <dbReference type="ARBA" id="ARBA00022822"/>
    </source>
</evidence>
<name>A0A8J5XVG6_DIALT</name>
<feature type="domain" description="Tryptophan synthase beta chain-like PALP" evidence="14">
    <location>
        <begin position="349"/>
        <end position="674"/>
    </location>
</feature>
<dbReference type="OrthoDB" id="1716816at2759"/>
<dbReference type="FunFam" id="3.40.50.1100:FF:000001">
    <property type="entry name" value="Tryptophan synthase beta chain"/>
    <property type="match status" value="1"/>
</dbReference>
<dbReference type="FunFam" id="3.20.20.70:FF:000037">
    <property type="entry name" value="Tryptophan synthase alpha chain"/>
    <property type="match status" value="1"/>
</dbReference>
<dbReference type="Pfam" id="PF00290">
    <property type="entry name" value="Trp_syntA"/>
    <property type="match status" value="1"/>
</dbReference>
<evidence type="ECO:0000259" key="14">
    <source>
        <dbReference type="Pfam" id="PF00291"/>
    </source>
</evidence>
<dbReference type="UniPathway" id="UPA00035">
    <property type="reaction ID" value="UER00044"/>
</dbReference>
<comment type="pathway">
    <text evidence="3">Amino-acid biosynthesis; L-tryptophan biosynthesis; L-tryptophan from chorismate: step 5/5.</text>
</comment>
<evidence type="ECO:0000256" key="8">
    <source>
        <dbReference type="ARBA" id="ARBA00022605"/>
    </source>
</evidence>
<organism evidence="15 16">
    <name type="scientific">Diacronema lutheri</name>
    <name type="common">Unicellular marine alga</name>
    <name type="synonym">Monochrysis lutheri</name>
    <dbReference type="NCBI Taxonomy" id="2081491"/>
    <lineage>
        <taxon>Eukaryota</taxon>
        <taxon>Haptista</taxon>
        <taxon>Haptophyta</taxon>
        <taxon>Pavlovophyceae</taxon>
        <taxon>Pavlovales</taxon>
        <taxon>Pavlovaceae</taxon>
        <taxon>Diacronema</taxon>
    </lineage>
</organism>
<dbReference type="SUPFAM" id="SSF53686">
    <property type="entry name" value="Tryptophan synthase beta subunit-like PLP-dependent enzymes"/>
    <property type="match status" value="1"/>
</dbReference>
<evidence type="ECO:0000256" key="1">
    <source>
        <dbReference type="ARBA" id="ARBA00001933"/>
    </source>
</evidence>
<comment type="similarity">
    <text evidence="4">In the C-terminal section; belongs to the TrpB family.</text>
</comment>
<dbReference type="InterPro" id="IPR023026">
    <property type="entry name" value="Trp_synth_beta/beta-like"/>
</dbReference>
<dbReference type="AlphaFoldDB" id="A0A8J5XVG6"/>
<dbReference type="InterPro" id="IPR011060">
    <property type="entry name" value="RibuloseP-bd_barrel"/>
</dbReference>
<dbReference type="EMBL" id="JAGTXO010000002">
    <property type="protein sequence ID" value="KAG8469741.1"/>
    <property type="molecule type" value="Genomic_DNA"/>
</dbReference>
<gene>
    <name evidence="15" type="ORF">KFE25_006196</name>
</gene>
<dbReference type="InterPro" id="IPR006654">
    <property type="entry name" value="Trp_synth_beta"/>
</dbReference>
<evidence type="ECO:0000256" key="7">
    <source>
        <dbReference type="ARBA" id="ARBA00018724"/>
    </source>
</evidence>
<dbReference type="PANTHER" id="PTHR48077">
    <property type="entry name" value="TRYPTOPHAN SYNTHASE-RELATED"/>
    <property type="match status" value="1"/>
</dbReference>
<protein>
    <recommendedName>
        <fullName evidence="7">Tryptophan synthase</fullName>
        <ecNumber evidence="6">4.2.1.20</ecNumber>
    </recommendedName>
</protein>
<reference evidence="15" key="1">
    <citation type="submission" date="2021-05" db="EMBL/GenBank/DDBJ databases">
        <title>The genome of the haptophyte Pavlova lutheri (Diacronema luteri, Pavlovales) - a model for lipid biosynthesis in eukaryotic algae.</title>
        <authorList>
            <person name="Hulatt C.J."/>
            <person name="Posewitz M.C."/>
        </authorList>
    </citation>
    <scope>NUCLEOTIDE SEQUENCE</scope>
    <source>
        <strain evidence="15">NIVA-4/92</strain>
    </source>
</reference>
<dbReference type="InterPro" id="IPR006653">
    <property type="entry name" value="Trp_synth_b_CS"/>
</dbReference>
<accession>A0A8J5XVG6</accession>
<evidence type="ECO:0000256" key="13">
    <source>
        <dbReference type="ARBA" id="ARBA00049047"/>
    </source>
</evidence>
<dbReference type="InterPro" id="IPR013785">
    <property type="entry name" value="Aldolase_TIM"/>
</dbReference>
<evidence type="ECO:0000256" key="4">
    <source>
        <dbReference type="ARBA" id="ARBA00005761"/>
    </source>
</evidence>